<keyword evidence="4 7" id="KW-0862">Zinc</keyword>
<keyword evidence="1 7" id="KW-0436">Ligase</keyword>
<dbReference type="GO" id="GO:0008270">
    <property type="term" value="F:zinc ion binding"/>
    <property type="evidence" value="ECO:0007669"/>
    <property type="project" value="UniProtKB-UniRule"/>
</dbReference>
<evidence type="ECO:0000313" key="10">
    <source>
        <dbReference type="EMBL" id="SFX36981.1"/>
    </source>
</evidence>
<dbReference type="InterPro" id="IPR014729">
    <property type="entry name" value="Rossmann-like_a/b/a_fold"/>
</dbReference>
<gene>
    <name evidence="7" type="primary">gluQ</name>
    <name evidence="10" type="ORF">SAMN02745752_01387</name>
</gene>
<protein>
    <recommendedName>
        <fullName evidence="7">Glutamyl-Q tRNA(Asp) synthetase</fullName>
        <shortName evidence="7">Glu-Q-RSs</shortName>
        <ecNumber evidence="7">6.1.1.-</ecNumber>
    </recommendedName>
</protein>
<comment type="similarity">
    <text evidence="7">Belongs to the class-I aminoacyl-tRNA synthetase family. GluQ subfamily.</text>
</comment>
<evidence type="ECO:0000256" key="2">
    <source>
        <dbReference type="ARBA" id="ARBA00022723"/>
    </source>
</evidence>
<comment type="cofactor">
    <cofactor evidence="7">
        <name>Zn(2+)</name>
        <dbReference type="ChEBI" id="CHEBI:29105"/>
    </cofactor>
    <text evidence="7">Binds 1 zinc ion per subunit.</text>
</comment>
<evidence type="ECO:0000313" key="11">
    <source>
        <dbReference type="Proteomes" id="UP000182350"/>
    </source>
</evidence>
<feature type="binding site" evidence="7">
    <location>
        <position position="177"/>
    </location>
    <ligand>
        <name>L-glutamate</name>
        <dbReference type="ChEBI" id="CHEBI:29985"/>
    </ligand>
</feature>
<feature type="binding site" evidence="7">
    <location>
        <position position="195"/>
    </location>
    <ligand>
        <name>L-glutamate</name>
        <dbReference type="ChEBI" id="CHEBI:29985"/>
    </ligand>
</feature>
<dbReference type="NCBIfam" id="NF004314">
    <property type="entry name" value="PRK05710.1-3"/>
    <property type="match status" value="1"/>
</dbReference>
<accession>A0A1K1WJM1</accession>
<sequence>MQPPLTASTTYRGRFAPTPSGPLHFGSLVTAVASWLEARSHQGQWLVRMEDLDPPREAPGAADHILHTLEAFGLTWDGSVMYQSQRHAAYQQQLDQLIQAGHAYPCSCSRKALEGHHRYPGWCRSAPQHPDQPLAWRLRVDDQVSVQWQDQVQGPQCWPLQQAGDVVIRRKDQLWAYQLAVVVDDLKQGMTHILRGIDLIDSTPWQIWLQVCMGRANSDAPAFQYAHLPVIVNAVGQKLSKQNLAPALDTARISSLLMLALQALGQQPDPALQQETPETLLHEAIHFWQLDKVPAVAAISETDLKPCISIA</sequence>
<feature type="short sequence motif" description="'HIGH' region" evidence="7">
    <location>
        <begin position="17"/>
        <end position="27"/>
    </location>
</feature>
<keyword evidence="3 7" id="KW-0547">Nucleotide-binding</keyword>
<keyword evidence="11" id="KW-1185">Reference proteome</keyword>
<feature type="binding site" evidence="7">
    <location>
        <position position="108"/>
    </location>
    <ligand>
        <name>Zn(2+)</name>
        <dbReference type="ChEBI" id="CHEBI:29105"/>
    </ligand>
</feature>
<evidence type="ECO:0000256" key="5">
    <source>
        <dbReference type="ARBA" id="ARBA00022840"/>
    </source>
</evidence>
<keyword evidence="5 7" id="KW-0067">ATP-binding</keyword>
<organism evidence="10 11">
    <name type="scientific">Marinospirillum alkaliphilum DSM 21637</name>
    <dbReference type="NCBI Taxonomy" id="1122209"/>
    <lineage>
        <taxon>Bacteria</taxon>
        <taxon>Pseudomonadati</taxon>
        <taxon>Pseudomonadota</taxon>
        <taxon>Gammaproteobacteria</taxon>
        <taxon>Oceanospirillales</taxon>
        <taxon>Oceanospirillaceae</taxon>
        <taxon>Marinospirillum</taxon>
    </lineage>
</organism>
<dbReference type="OrthoDB" id="9807503at2"/>
<dbReference type="SUPFAM" id="SSF52374">
    <property type="entry name" value="Nucleotidylyl transferase"/>
    <property type="match status" value="1"/>
</dbReference>
<dbReference type="PRINTS" id="PR00987">
    <property type="entry name" value="TRNASYNTHGLU"/>
</dbReference>
<evidence type="ECO:0000256" key="7">
    <source>
        <dbReference type="HAMAP-Rule" id="MF_01428"/>
    </source>
</evidence>
<dbReference type="GO" id="GO:0005524">
    <property type="term" value="F:ATP binding"/>
    <property type="evidence" value="ECO:0007669"/>
    <property type="project" value="UniProtKB-KW"/>
</dbReference>
<dbReference type="InterPro" id="IPR000924">
    <property type="entry name" value="Glu/Gln-tRNA-synth"/>
</dbReference>
<dbReference type="EC" id="6.1.1.-" evidence="7"/>
<dbReference type="InterPro" id="IPR049940">
    <property type="entry name" value="GluQ/Sye"/>
</dbReference>
<evidence type="ECO:0000256" key="1">
    <source>
        <dbReference type="ARBA" id="ARBA00022598"/>
    </source>
</evidence>
<dbReference type="GO" id="GO:0006424">
    <property type="term" value="P:glutamyl-tRNA aminoacylation"/>
    <property type="evidence" value="ECO:0007669"/>
    <property type="project" value="InterPro"/>
</dbReference>
<proteinExistence type="inferred from homology"/>
<feature type="binding site" evidence="7">
    <location>
        <begin position="14"/>
        <end position="18"/>
    </location>
    <ligand>
        <name>L-glutamate</name>
        <dbReference type="ChEBI" id="CHEBI:29985"/>
    </ligand>
</feature>
<feature type="binding site" evidence="7">
    <location>
        <position position="241"/>
    </location>
    <ligand>
        <name>ATP</name>
        <dbReference type="ChEBI" id="CHEBI:30616"/>
    </ligand>
</feature>
<dbReference type="PANTHER" id="PTHR43311:SF1">
    <property type="entry name" value="GLUTAMYL-Q TRNA(ASP) SYNTHETASE"/>
    <property type="match status" value="1"/>
</dbReference>
<reference evidence="10 11" key="1">
    <citation type="submission" date="2016-11" db="EMBL/GenBank/DDBJ databases">
        <authorList>
            <person name="Jaros S."/>
            <person name="Januszkiewicz K."/>
            <person name="Wedrychowicz H."/>
        </authorList>
    </citation>
    <scope>NUCLEOTIDE SEQUENCE [LARGE SCALE GENOMIC DNA]</scope>
    <source>
        <strain evidence="10 11">DSM 21637</strain>
    </source>
</reference>
<dbReference type="InterPro" id="IPR020058">
    <property type="entry name" value="Glu/Gln-tRNA-synth_Ib_cat-dom"/>
</dbReference>
<dbReference type="GO" id="GO:0005829">
    <property type="term" value="C:cytosol"/>
    <property type="evidence" value="ECO:0007669"/>
    <property type="project" value="TreeGrafter"/>
</dbReference>
<dbReference type="NCBIfam" id="TIGR03838">
    <property type="entry name" value="queuosine_YadB"/>
    <property type="match status" value="1"/>
</dbReference>
<keyword evidence="8" id="KW-0648">Protein biosynthesis</keyword>
<feature type="binding site" evidence="7">
    <location>
        <position position="106"/>
    </location>
    <ligand>
        <name>Zn(2+)</name>
        <dbReference type="ChEBI" id="CHEBI:29105"/>
    </ligand>
</feature>
<dbReference type="EMBL" id="FPJW01000004">
    <property type="protein sequence ID" value="SFX36981.1"/>
    <property type="molecule type" value="Genomic_DNA"/>
</dbReference>
<evidence type="ECO:0000256" key="8">
    <source>
        <dbReference type="RuleBase" id="RU363037"/>
    </source>
</evidence>
<dbReference type="STRING" id="1122209.SAMN02745752_01387"/>
<dbReference type="Pfam" id="PF00749">
    <property type="entry name" value="tRNA-synt_1c"/>
    <property type="match status" value="1"/>
</dbReference>
<dbReference type="GO" id="GO:0004818">
    <property type="term" value="F:glutamate-tRNA ligase activity"/>
    <property type="evidence" value="ECO:0007669"/>
    <property type="project" value="TreeGrafter"/>
</dbReference>
<feature type="short sequence motif" description="'KMSKS' region" evidence="7">
    <location>
        <begin position="238"/>
        <end position="242"/>
    </location>
</feature>
<dbReference type="GO" id="GO:0006400">
    <property type="term" value="P:tRNA modification"/>
    <property type="evidence" value="ECO:0007669"/>
    <property type="project" value="InterPro"/>
</dbReference>
<name>A0A1K1WJM1_9GAMM</name>
<dbReference type="Proteomes" id="UP000182350">
    <property type="component" value="Unassembled WGS sequence"/>
</dbReference>
<evidence type="ECO:0000259" key="9">
    <source>
        <dbReference type="Pfam" id="PF00749"/>
    </source>
</evidence>
<feature type="binding site" evidence="7">
    <location>
        <position position="50"/>
    </location>
    <ligand>
        <name>L-glutamate</name>
        <dbReference type="ChEBI" id="CHEBI:29985"/>
    </ligand>
</feature>
<evidence type="ECO:0000256" key="3">
    <source>
        <dbReference type="ARBA" id="ARBA00022741"/>
    </source>
</evidence>
<dbReference type="Gene3D" id="3.40.50.620">
    <property type="entry name" value="HUPs"/>
    <property type="match status" value="1"/>
</dbReference>
<evidence type="ECO:0000256" key="4">
    <source>
        <dbReference type="ARBA" id="ARBA00022833"/>
    </source>
</evidence>
<dbReference type="FunFam" id="3.40.50.620:FF:000093">
    <property type="entry name" value="Glutamyl-Q tRNA(Asp) synthetase"/>
    <property type="match status" value="1"/>
</dbReference>
<keyword evidence="2 7" id="KW-0479">Metal-binding</keyword>
<dbReference type="RefSeq" id="WP_072325636.1">
    <property type="nucleotide sequence ID" value="NZ_FPJW01000004.1"/>
</dbReference>
<dbReference type="InterPro" id="IPR022380">
    <property type="entry name" value="Glu-Q_tRNA(Asp)_Synthase"/>
</dbReference>
<evidence type="ECO:0000256" key="6">
    <source>
        <dbReference type="ARBA" id="ARBA00023146"/>
    </source>
</evidence>
<comment type="function">
    <text evidence="7">Catalyzes the tRNA-independent activation of glutamate in presence of ATP and the subsequent transfer of glutamate onto a tRNA(Asp). Glutamate is transferred on the 2-amino-5-(4,5-dihydroxy-2-cyclopenten-1-yl) moiety of the queuosine in the wobble position of the QUC anticodon.</text>
</comment>
<feature type="domain" description="Glutamyl/glutaminyl-tRNA synthetase class Ib catalytic" evidence="9">
    <location>
        <begin position="12"/>
        <end position="246"/>
    </location>
</feature>
<dbReference type="AlphaFoldDB" id="A0A1K1WJM1"/>
<feature type="binding site" evidence="7">
    <location>
        <position position="119"/>
    </location>
    <ligand>
        <name>Zn(2+)</name>
        <dbReference type="ChEBI" id="CHEBI:29105"/>
    </ligand>
</feature>
<feature type="binding site" evidence="7">
    <location>
        <position position="123"/>
    </location>
    <ligand>
        <name>Zn(2+)</name>
        <dbReference type="ChEBI" id="CHEBI:29105"/>
    </ligand>
</feature>
<keyword evidence="6 7" id="KW-0030">Aminoacyl-tRNA synthetase</keyword>
<dbReference type="HAMAP" id="MF_01428">
    <property type="entry name" value="Glu_Q_tRNA_synth"/>
    <property type="match status" value="1"/>
</dbReference>
<dbReference type="PANTHER" id="PTHR43311">
    <property type="entry name" value="GLUTAMATE--TRNA LIGASE"/>
    <property type="match status" value="1"/>
</dbReference>